<name>A0A915CVX1_9BILA</name>
<dbReference type="WBParaSite" id="jg13226">
    <property type="protein sequence ID" value="jg13226"/>
    <property type="gene ID" value="jg13226"/>
</dbReference>
<protein>
    <submittedName>
        <fullName evidence="3">Uncharacterized protein</fullName>
    </submittedName>
</protein>
<evidence type="ECO:0000313" key="2">
    <source>
        <dbReference type="Proteomes" id="UP000887574"/>
    </source>
</evidence>
<feature type="region of interest" description="Disordered" evidence="1">
    <location>
        <begin position="32"/>
        <end position="54"/>
    </location>
</feature>
<evidence type="ECO:0000313" key="3">
    <source>
        <dbReference type="WBParaSite" id="jg13226"/>
    </source>
</evidence>
<dbReference type="AlphaFoldDB" id="A0A915CVX1"/>
<evidence type="ECO:0000256" key="1">
    <source>
        <dbReference type="SAM" id="MobiDB-lite"/>
    </source>
</evidence>
<organism evidence="2 3">
    <name type="scientific">Ditylenchus dipsaci</name>
    <dbReference type="NCBI Taxonomy" id="166011"/>
    <lineage>
        <taxon>Eukaryota</taxon>
        <taxon>Metazoa</taxon>
        <taxon>Ecdysozoa</taxon>
        <taxon>Nematoda</taxon>
        <taxon>Chromadorea</taxon>
        <taxon>Rhabditida</taxon>
        <taxon>Tylenchina</taxon>
        <taxon>Tylenchomorpha</taxon>
        <taxon>Sphaerularioidea</taxon>
        <taxon>Anguinidae</taxon>
        <taxon>Anguininae</taxon>
        <taxon>Ditylenchus</taxon>
    </lineage>
</organism>
<proteinExistence type="predicted"/>
<dbReference type="Proteomes" id="UP000887574">
    <property type="component" value="Unplaced"/>
</dbReference>
<accession>A0A915CVX1</accession>
<keyword evidence="2" id="KW-1185">Reference proteome</keyword>
<reference evidence="3" key="1">
    <citation type="submission" date="2022-11" db="UniProtKB">
        <authorList>
            <consortium name="WormBaseParasite"/>
        </authorList>
    </citation>
    <scope>IDENTIFICATION</scope>
</reference>
<sequence length="79" mass="8799">MSTKKPCHLHRFSPINIQGDLLMVDQIKGRSKKVDPTTVQPIHPGNPPADPFGSPPLRVFHNLAVTTAMMCYHPNKSKK</sequence>
<feature type="compositionally biased region" description="Pro residues" evidence="1">
    <location>
        <begin position="44"/>
        <end position="54"/>
    </location>
</feature>